<dbReference type="InterPro" id="IPR048899">
    <property type="entry name" value="NMD_SH3"/>
</dbReference>
<keyword evidence="14" id="KW-0472">Membrane</keyword>
<feature type="transmembrane region" description="Helical" evidence="14">
    <location>
        <begin position="814"/>
        <end position="833"/>
    </location>
</feature>
<dbReference type="InterPro" id="IPR039768">
    <property type="entry name" value="Nmd3"/>
</dbReference>
<dbReference type="GO" id="GO:0005634">
    <property type="term" value="C:nucleus"/>
    <property type="evidence" value="ECO:0007669"/>
    <property type="project" value="UniProtKB-SubCell"/>
</dbReference>
<reference evidence="19 20" key="1">
    <citation type="journal article" date="2024" name="Nat. Commun.">
        <title>Phylogenomics reveals the evolutionary origins of lichenization in chlorophyte algae.</title>
        <authorList>
            <person name="Puginier C."/>
            <person name="Libourel C."/>
            <person name="Otte J."/>
            <person name="Skaloud P."/>
            <person name="Haon M."/>
            <person name="Grisel S."/>
            <person name="Petersen M."/>
            <person name="Berrin J.G."/>
            <person name="Delaux P.M."/>
            <person name="Dal Grande F."/>
            <person name="Keller J."/>
        </authorList>
    </citation>
    <scope>NUCLEOTIDE SEQUENCE [LARGE SCALE GENOMIC DNA]</scope>
    <source>
        <strain evidence="19 20">SAG 2043</strain>
    </source>
</reference>
<dbReference type="GO" id="GO:0000055">
    <property type="term" value="P:ribosomal large subunit export from nucleus"/>
    <property type="evidence" value="ECO:0007669"/>
    <property type="project" value="TreeGrafter"/>
</dbReference>
<dbReference type="InterPro" id="IPR007064">
    <property type="entry name" value="Nmd3_N"/>
</dbReference>
<dbReference type="PANTHER" id="PTHR12746">
    <property type="entry name" value="NONSENSE-MEDIATED MRNA DECAY PROTEIN 3"/>
    <property type="match status" value="1"/>
</dbReference>
<dbReference type="EMBL" id="JALJOR010000002">
    <property type="protein sequence ID" value="KAK9823311.1"/>
    <property type="molecule type" value="Genomic_DNA"/>
</dbReference>
<evidence type="ECO:0000256" key="7">
    <source>
        <dbReference type="ARBA" id="ARBA00022490"/>
    </source>
</evidence>
<evidence type="ECO:0000259" key="15">
    <source>
        <dbReference type="Pfam" id="PF03151"/>
    </source>
</evidence>
<evidence type="ECO:0000256" key="12">
    <source>
        <dbReference type="ARBA" id="ARBA00023242"/>
    </source>
</evidence>
<keyword evidence="20" id="KW-1185">Reference proteome</keyword>
<evidence type="ECO:0000256" key="5">
    <source>
        <dbReference type="ARBA" id="ARBA00017035"/>
    </source>
</evidence>
<feature type="compositionally biased region" description="Low complexity" evidence="13">
    <location>
        <begin position="701"/>
        <end position="720"/>
    </location>
</feature>
<dbReference type="InterPro" id="IPR048898">
    <property type="entry name" value="OB_NMD3"/>
</dbReference>
<feature type="domain" description="Sugar phosphate transporter" evidence="15">
    <location>
        <begin position="816"/>
        <end position="1105"/>
    </location>
</feature>
<feature type="domain" description="60S ribosomal export protein NMD3 SH3" evidence="18">
    <location>
        <begin position="260"/>
        <end position="305"/>
    </location>
</feature>
<dbReference type="Pfam" id="PF21192">
    <property type="entry name" value="OB_NMD3"/>
    <property type="match status" value="1"/>
</dbReference>
<comment type="similarity">
    <text evidence="4">Belongs to the NMD3 family.</text>
</comment>
<keyword evidence="14" id="KW-0812">Transmembrane</keyword>
<evidence type="ECO:0000256" key="13">
    <source>
        <dbReference type="SAM" id="MobiDB-lite"/>
    </source>
</evidence>
<dbReference type="InterPro" id="IPR004696">
    <property type="entry name" value="Tpt_PEP_transl"/>
</dbReference>
<keyword evidence="6" id="KW-0813">Transport</keyword>
<dbReference type="GO" id="GO:0015718">
    <property type="term" value="P:monocarboxylic acid transport"/>
    <property type="evidence" value="ECO:0007669"/>
    <property type="project" value="UniProtKB-ARBA"/>
</dbReference>
<feature type="transmembrane region" description="Helical" evidence="14">
    <location>
        <begin position="991"/>
        <end position="1012"/>
    </location>
</feature>
<dbReference type="AlphaFoldDB" id="A0AAW1QQA9"/>
<evidence type="ECO:0000259" key="17">
    <source>
        <dbReference type="Pfam" id="PF21192"/>
    </source>
</evidence>
<dbReference type="Proteomes" id="UP001489004">
    <property type="component" value="Unassembled WGS sequence"/>
</dbReference>
<evidence type="ECO:0000256" key="1">
    <source>
        <dbReference type="ARBA" id="ARBA00004123"/>
    </source>
</evidence>
<evidence type="ECO:0000256" key="9">
    <source>
        <dbReference type="ARBA" id="ARBA00022640"/>
    </source>
</evidence>
<evidence type="ECO:0000256" key="6">
    <source>
        <dbReference type="ARBA" id="ARBA00022448"/>
    </source>
</evidence>
<dbReference type="GO" id="GO:0015605">
    <property type="term" value="F:organophosphate ester transmembrane transporter activity"/>
    <property type="evidence" value="ECO:0007669"/>
    <property type="project" value="UniProtKB-ARBA"/>
</dbReference>
<dbReference type="SUPFAM" id="SSF103481">
    <property type="entry name" value="Multidrug resistance efflux transporter EmrE"/>
    <property type="match status" value="1"/>
</dbReference>
<dbReference type="InterPro" id="IPR037185">
    <property type="entry name" value="EmrE-like"/>
</dbReference>
<comment type="caution">
    <text evidence="19">The sequence shown here is derived from an EMBL/GenBank/DDBJ whole genome shotgun (WGS) entry which is preliminary data.</text>
</comment>
<evidence type="ECO:0000259" key="16">
    <source>
        <dbReference type="Pfam" id="PF04981"/>
    </source>
</evidence>
<feature type="compositionally biased region" description="Acidic residues" evidence="13">
    <location>
        <begin position="569"/>
        <end position="583"/>
    </location>
</feature>
<dbReference type="Pfam" id="PF21193">
    <property type="entry name" value="NMD_SH3"/>
    <property type="match status" value="1"/>
</dbReference>
<organism evidence="19 20">
    <name type="scientific">[Myrmecia] bisecta</name>
    <dbReference type="NCBI Taxonomy" id="41462"/>
    <lineage>
        <taxon>Eukaryota</taxon>
        <taxon>Viridiplantae</taxon>
        <taxon>Chlorophyta</taxon>
        <taxon>core chlorophytes</taxon>
        <taxon>Trebouxiophyceae</taxon>
        <taxon>Trebouxiales</taxon>
        <taxon>Trebouxiaceae</taxon>
        <taxon>Myrmecia</taxon>
    </lineage>
</organism>
<accession>A0AAW1QQA9</accession>
<dbReference type="GO" id="GO:0046943">
    <property type="term" value="F:carboxylic acid transmembrane transporter activity"/>
    <property type="evidence" value="ECO:0007669"/>
    <property type="project" value="UniProtKB-ARBA"/>
</dbReference>
<feature type="compositionally biased region" description="Acidic residues" evidence="13">
    <location>
        <begin position="601"/>
        <end position="625"/>
    </location>
</feature>
<keyword evidence="7" id="KW-0963">Cytoplasm</keyword>
<proteinExistence type="inferred from homology"/>
<evidence type="ECO:0000256" key="4">
    <source>
        <dbReference type="ARBA" id="ARBA00009794"/>
    </source>
</evidence>
<evidence type="ECO:0000256" key="2">
    <source>
        <dbReference type="ARBA" id="ARBA00004496"/>
    </source>
</evidence>
<name>A0AAW1QQA9_9CHLO</name>
<keyword evidence="9" id="KW-0934">Plastid</keyword>
<feature type="compositionally biased region" description="Acidic residues" evidence="13">
    <location>
        <begin position="541"/>
        <end position="550"/>
    </location>
</feature>
<feature type="region of interest" description="Disordered" evidence="13">
    <location>
        <begin position="541"/>
        <end position="654"/>
    </location>
</feature>
<feature type="transmembrane region" description="Helical" evidence="14">
    <location>
        <begin position="916"/>
        <end position="942"/>
    </location>
</feature>
<feature type="region of interest" description="Disordered" evidence="13">
    <location>
        <begin position="666"/>
        <end position="732"/>
    </location>
</feature>
<keyword evidence="14" id="KW-1133">Transmembrane helix</keyword>
<evidence type="ECO:0000256" key="8">
    <source>
        <dbReference type="ARBA" id="ARBA00022528"/>
    </source>
</evidence>
<gene>
    <name evidence="19" type="ORF">WJX72_001851</name>
</gene>
<evidence type="ECO:0000259" key="18">
    <source>
        <dbReference type="Pfam" id="PF21193"/>
    </source>
</evidence>
<feature type="transmembrane region" description="Helical" evidence="14">
    <location>
        <begin position="880"/>
        <end position="904"/>
    </location>
</feature>
<keyword evidence="10" id="KW-0653">Protein transport</keyword>
<feature type="transmembrane region" description="Helical" evidence="14">
    <location>
        <begin position="845"/>
        <end position="868"/>
    </location>
</feature>
<evidence type="ECO:0000256" key="10">
    <source>
        <dbReference type="ARBA" id="ARBA00022927"/>
    </source>
</evidence>
<evidence type="ECO:0000313" key="20">
    <source>
        <dbReference type="Proteomes" id="UP001489004"/>
    </source>
</evidence>
<dbReference type="PANTHER" id="PTHR12746:SF2">
    <property type="entry name" value="60S RIBOSOMAL EXPORT PROTEIN NMD3"/>
    <property type="match status" value="1"/>
</dbReference>
<keyword evidence="12" id="KW-0539">Nucleus</keyword>
<feature type="transmembrane region" description="Helical" evidence="14">
    <location>
        <begin position="954"/>
        <end position="970"/>
    </location>
</feature>
<dbReference type="Pfam" id="PF03151">
    <property type="entry name" value="TPT"/>
    <property type="match status" value="1"/>
</dbReference>
<dbReference type="InterPro" id="IPR004853">
    <property type="entry name" value="Sugar_P_trans_dom"/>
</dbReference>
<evidence type="ECO:0000256" key="11">
    <source>
        <dbReference type="ARBA" id="ARBA00022946"/>
    </source>
</evidence>
<dbReference type="GO" id="GO:0015031">
    <property type="term" value="P:protein transport"/>
    <property type="evidence" value="ECO:0007669"/>
    <property type="project" value="UniProtKB-KW"/>
</dbReference>
<feature type="domain" description="Nmd3 N-terminal" evidence="16">
    <location>
        <begin position="28"/>
        <end position="257"/>
    </location>
</feature>
<evidence type="ECO:0000313" key="19">
    <source>
        <dbReference type="EMBL" id="KAK9823311.1"/>
    </source>
</evidence>
<sequence>MAGFGQHTMLAPQQATFTPQHTQGHVLCCLCGVPITSNPSNMCVNCIRSQVDITEGLQKQLSILWCKECGRYLQPPKNWIRAELESKELLTFCIKRLKGLQKVKLVDAGFIWTEPHSRRLKVKLTVQAEVFNGAILQQAFVVEYVVEPHMCPDCARTAANPNSWNACVQLRQHTEHKRTFFYLEQLILRHNADTHCLSIKEMHEGVDFYFTNRSHGLKFVDFLQSVVPIRFRADKQLVSHDTHSHTYNYKYTFSVEIVPICKDDLICLPQKVATSMGNLGPLVLCSRVTSLLQLVDPVSLRTAVVEAPAYWRQPFKPLLTSRQLVEFVVLDVEVLPDSKSNSKFTLAEVQVAKVSDFGSNDKTFFVRTHLGHLLHPGDVALGYDVQNANLVGDDWDKHVEKGHTIADVILVRKSYEEKRRRRKARGETRPWVLKRMAMDSDEMPMSRKERDSGDRQQADLERFMQELEEDPEMRSKVALYKDPHFDPLALQQARMAAMTDDDDEDLPEVPLDELLDDLTALQIGDEPAEQGMDMHDNWADEEEDEFDDDLGPLPESWQQDQHAGSAAQVEDDAHDDGADSEEERESHRRELEQALGVEFGKDDDDEEGAAEEEEAEAEAATEPEDQASSAAREAELKLQQAAERQLSKKEQKQKELEELNKVLAELGIANTASSQDLDEAIAKKEKKKKKEKAAKAEAEEGGAPNGAAAAAEVAKPVAENKAPEEPEEPVELVDPTQIKKVAAKKKPAAKKPLSAAAAAVAEAKARAGKKGKAKDKAHYNQAPTRSERSSLVCKAAAASEAVPTESGRGLKNTLLLGALFGGWYLFNIYFNIYNKQVLSAFPFPITCTTLQFAVGGGLAAVCMLLGILKKPNVDSDTLKAILPLAVVHTLGNLLTNVSLGKVAVSFTHTIKAMEPFFSVLLSGLFLGDHPSLPVILTLFPIVGGVAMASISEATFNWPGFAAAMGSNVTFQSRNVFSKKFMGKGKGSLDNISLFSIITIMSFFLLAPVALLSEGVRFTPAAMRSIGIAVPEVVIKRTLLAALCFHSYQQVSYMILSRVSPVTHSIGNCLKRVIVIVASVLVFRNPMSQQNMIGTAIALAGVFAYSQVKRLSGKKAKPATA</sequence>
<dbReference type="NCBIfam" id="TIGR00817">
    <property type="entry name" value="tpt"/>
    <property type="match status" value="1"/>
</dbReference>
<protein>
    <recommendedName>
        <fullName evidence="5">60S ribosomal export protein NMD3</fullName>
    </recommendedName>
</protein>
<evidence type="ECO:0000256" key="3">
    <source>
        <dbReference type="ARBA" id="ARBA00004508"/>
    </source>
</evidence>
<feature type="compositionally biased region" description="Basic and acidic residues" evidence="13">
    <location>
        <begin position="645"/>
        <end position="654"/>
    </location>
</feature>
<dbReference type="GO" id="GO:0043023">
    <property type="term" value="F:ribosomal large subunit binding"/>
    <property type="evidence" value="ECO:0007669"/>
    <property type="project" value="InterPro"/>
</dbReference>
<feature type="domain" description="60S ribosomal export protein NMD3 OB-fold" evidence="17">
    <location>
        <begin position="324"/>
        <end position="413"/>
    </location>
</feature>
<keyword evidence="8" id="KW-0150">Chloroplast</keyword>
<dbReference type="Pfam" id="PF04981">
    <property type="entry name" value="NMD3"/>
    <property type="match status" value="1"/>
</dbReference>
<comment type="subcellular location">
    <subcellularLocation>
        <location evidence="2">Cytoplasm</location>
    </subcellularLocation>
    <subcellularLocation>
        <location evidence="1">Nucleus</location>
    </subcellularLocation>
    <subcellularLocation>
        <location evidence="3">Plastid</location>
        <location evidence="3">Chloroplast membrane</location>
        <topology evidence="3">Multi-pass membrane protein</topology>
    </subcellularLocation>
</comment>
<evidence type="ECO:0000256" key="14">
    <source>
        <dbReference type="SAM" id="Phobius"/>
    </source>
</evidence>
<keyword evidence="11" id="KW-0809">Transit peptide</keyword>
<dbReference type="GO" id="GO:0031969">
    <property type="term" value="C:chloroplast membrane"/>
    <property type="evidence" value="ECO:0007669"/>
    <property type="project" value="UniProtKB-SubCell"/>
</dbReference>